<sequence>MLQSAFISFLRRASFFLQIHFSWVQNAVFYTTWFCLKKKKAFQQELINEGRCYRNHFDFHSPSLKQCCRAQAEGISRAMKVMTFVMYLCSVTTLSDDPVQEWILTEGKATQITRVVASILQVAMKLILVLSLSKQLGMLCKVMPKQLGFENRKVLLVTHLHVVTSLWISNHHGHHQQRQSIVVSHVVDEQPPSSYRESSIVSYCSNEWSGLDNMGEISFNDQGNVKGA</sequence>
<name>A0ABR2TFD7_9ROSI</name>
<protein>
    <submittedName>
        <fullName evidence="1">Uncharacterized protein</fullName>
    </submittedName>
</protein>
<evidence type="ECO:0000313" key="2">
    <source>
        <dbReference type="Proteomes" id="UP001396334"/>
    </source>
</evidence>
<proteinExistence type="predicted"/>
<organism evidence="1 2">
    <name type="scientific">Hibiscus sabdariffa</name>
    <name type="common">roselle</name>
    <dbReference type="NCBI Taxonomy" id="183260"/>
    <lineage>
        <taxon>Eukaryota</taxon>
        <taxon>Viridiplantae</taxon>
        <taxon>Streptophyta</taxon>
        <taxon>Embryophyta</taxon>
        <taxon>Tracheophyta</taxon>
        <taxon>Spermatophyta</taxon>
        <taxon>Magnoliopsida</taxon>
        <taxon>eudicotyledons</taxon>
        <taxon>Gunneridae</taxon>
        <taxon>Pentapetalae</taxon>
        <taxon>rosids</taxon>
        <taxon>malvids</taxon>
        <taxon>Malvales</taxon>
        <taxon>Malvaceae</taxon>
        <taxon>Malvoideae</taxon>
        <taxon>Hibiscus</taxon>
    </lineage>
</organism>
<evidence type="ECO:0000313" key="1">
    <source>
        <dbReference type="EMBL" id="KAK9035873.1"/>
    </source>
</evidence>
<gene>
    <name evidence="1" type="ORF">V6N11_077897</name>
</gene>
<accession>A0ABR2TFD7</accession>
<reference evidence="1 2" key="1">
    <citation type="journal article" date="2024" name="G3 (Bethesda)">
        <title>Genome assembly of Hibiscus sabdariffa L. provides insights into metabolisms of medicinal natural products.</title>
        <authorList>
            <person name="Kim T."/>
        </authorList>
    </citation>
    <scope>NUCLEOTIDE SEQUENCE [LARGE SCALE GENOMIC DNA]</scope>
    <source>
        <strain evidence="1">TK-2024</strain>
        <tissue evidence="1">Old leaves</tissue>
    </source>
</reference>
<comment type="caution">
    <text evidence="1">The sequence shown here is derived from an EMBL/GenBank/DDBJ whole genome shotgun (WGS) entry which is preliminary data.</text>
</comment>
<dbReference type="Proteomes" id="UP001396334">
    <property type="component" value="Unassembled WGS sequence"/>
</dbReference>
<dbReference type="EMBL" id="JBBPBN010000006">
    <property type="protein sequence ID" value="KAK9035873.1"/>
    <property type="molecule type" value="Genomic_DNA"/>
</dbReference>
<keyword evidence="2" id="KW-1185">Reference proteome</keyword>